<keyword evidence="4" id="KW-0564">Palmitate</keyword>
<keyword evidence="3" id="KW-0472">Membrane</keyword>
<evidence type="ECO:0000256" key="1">
    <source>
        <dbReference type="ARBA" id="ARBA00022475"/>
    </source>
</evidence>
<keyword evidence="5" id="KW-0449">Lipoprotein</keyword>
<evidence type="ECO:0000256" key="2">
    <source>
        <dbReference type="ARBA" id="ARBA00022729"/>
    </source>
</evidence>
<evidence type="ECO:0000256" key="4">
    <source>
        <dbReference type="ARBA" id="ARBA00023139"/>
    </source>
</evidence>
<keyword evidence="8" id="KW-1185">Reference proteome</keyword>
<dbReference type="EMBL" id="BAAAYG010000003">
    <property type="protein sequence ID" value="GAA3282760.1"/>
    <property type="molecule type" value="Genomic_DNA"/>
</dbReference>
<name>A0ABP6RBB9_9MICC</name>
<feature type="signal peptide" evidence="6">
    <location>
        <begin position="1"/>
        <end position="23"/>
    </location>
</feature>
<dbReference type="InterPro" id="IPR050490">
    <property type="entry name" value="Bact_solute-bd_prot1"/>
</dbReference>
<proteinExistence type="predicted"/>
<reference evidence="8" key="1">
    <citation type="journal article" date="2019" name="Int. J. Syst. Evol. Microbiol.">
        <title>The Global Catalogue of Microorganisms (GCM) 10K type strain sequencing project: providing services to taxonomists for standard genome sequencing and annotation.</title>
        <authorList>
            <consortium name="The Broad Institute Genomics Platform"/>
            <consortium name="The Broad Institute Genome Sequencing Center for Infectious Disease"/>
            <person name="Wu L."/>
            <person name="Ma J."/>
        </authorList>
    </citation>
    <scope>NUCLEOTIDE SEQUENCE [LARGE SCALE GENOMIC DNA]</scope>
    <source>
        <strain evidence="8">JCM 11483</strain>
    </source>
</reference>
<keyword evidence="1" id="KW-1003">Cell membrane</keyword>
<dbReference type="InterPro" id="IPR006059">
    <property type="entry name" value="SBP"/>
</dbReference>
<feature type="chain" id="PRO_5047121994" evidence="6">
    <location>
        <begin position="24"/>
        <end position="445"/>
    </location>
</feature>
<gene>
    <name evidence="7" type="ORF">GCM10020260_10360</name>
</gene>
<dbReference type="PROSITE" id="PS51257">
    <property type="entry name" value="PROKAR_LIPOPROTEIN"/>
    <property type="match status" value="1"/>
</dbReference>
<accession>A0ABP6RBB9</accession>
<sequence>MTRRSLLRGGLGLGVGAGAAALAGCTVPGTSSVNTEPTIPPAGPDETVTLTYWAWLKELQTVADVWNAENPRVQVEISWIPGGPDGGYQKLYSALAAGSGPDLAQVEMRSIPEFMLVDGVIDLSRYGIDDYADRFDPTLWGQVSFAGGVYGVPQDSGPTALYHRPDLLEEVGAAPPETWQEWAEIGAEVRDAGRFMGTFPLADTSVFAAHAMQAGAVWLSAEEDGWVIDMAGESTLEVARFFDAAVDAEIVSTQLQPFSPGWFAAAAEGRIATLMSASWGDALLEGVSDAEGKWRVAPLPQWPAGYGSAQLGGSTTAVLANSAHPREAMEFAVWLNSSAAGIDGLIEHSGIGWSANPGHIGAPRQGGSEFFGGQAYNTEIFAPAAEQQNPDWQWWPTTQQTFNVLADAFRGKAGGTSLVDAVVQAEADTMEVFREKGLAIRRAER</sequence>
<comment type="caution">
    <text evidence="7">The sequence shown here is derived from an EMBL/GenBank/DDBJ whole genome shotgun (WGS) entry which is preliminary data.</text>
</comment>
<keyword evidence="2 6" id="KW-0732">Signal</keyword>
<dbReference type="Gene3D" id="3.40.190.10">
    <property type="entry name" value="Periplasmic binding protein-like II"/>
    <property type="match status" value="3"/>
</dbReference>
<dbReference type="SUPFAM" id="SSF53850">
    <property type="entry name" value="Periplasmic binding protein-like II"/>
    <property type="match status" value="1"/>
</dbReference>
<organism evidence="7 8">
    <name type="scientific">Nesterenkonia halobia</name>
    <dbReference type="NCBI Taxonomy" id="37922"/>
    <lineage>
        <taxon>Bacteria</taxon>
        <taxon>Bacillati</taxon>
        <taxon>Actinomycetota</taxon>
        <taxon>Actinomycetes</taxon>
        <taxon>Micrococcales</taxon>
        <taxon>Micrococcaceae</taxon>
        <taxon>Nesterenkonia</taxon>
    </lineage>
</organism>
<evidence type="ECO:0000256" key="5">
    <source>
        <dbReference type="ARBA" id="ARBA00023288"/>
    </source>
</evidence>
<dbReference type="Proteomes" id="UP001501736">
    <property type="component" value="Unassembled WGS sequence"/>
</dbReference>
<dbReference type="PANTHER" id="PTHR43649:SF33">
    <property type="entry name" value="POLYGALACTURONAN_RHAMNOGALACTURONAN-BINDING PROTEIN YTCQ"/>
    <property type="match status" value="1"/>
</dbReference>
<dbReference type="Pfam" id="PF01547">
    <property type="entry name" value="SBP_bac_1"/>
    <property type="match status" value="1"/>
</dbReference>
<protein>
    <submittedName>
        <fullName evidence="7">Extracellular solute-binding protein</fullName>
    </submittedName>
</protein>
<evidence type="ECO:0000256" key="6">
    <source>
        <dbReference type="SAM" id="SignalP"/>
    </source>
</evidence>
<evidence type="ECO:0000313" key="8">
    <source>
        <dbReference type="Proteomes" id="UP001501736"/>
    </source>
</evidence>
<dbReference type="PANTHER" id="PTHR43649">
    <property type="entry name" value="ARABINOSE-BINDING PROTEIN-RELATED"/>
    <property type="match status" value="1"/>
</dbReference>
<evidence type="ECO:0000313" key="7">
    <source>
        <dbReference type="EMBL" id="GAA3282760.1"/>
    </source>
</evidence>
<evidence type="ECO:0000256" key="3">
    <source>
        <dbReference type="ARBA" id="ARBA00023136"/>
    </source>
</evidence>